<dbReference type="InterPro" id="IPR006913">
    <property type="entry name" value="CENP-V/GFA"/>
</dbReference>
<dbReference type="Proteomes" id="UP001595547">
    <property type="component" value="Unassembled WGS sequence"/>
</dbReference>
<dbReference type="PANTHER" id="PTHR33337:SF40">
    <property type="entry name" value="CENP-V_GFA DOMAIN-CONTAINING PROTEIN-RELATED"/>
    <property type="match status" value="1"/>
</dbReference>
<keyword evidence="7" id="KW-1185">Reference proteome</keyword>
<evidence type="ECO:0000313" key="7">
    <source>
        <dbReference type="Proteomes" id="UP001595547"/>
    </source>
</evidence>
<evidence type="ECO:0000259" key="5">
    <source>
        <dbReference type="PROSITE" id="PS51891"/>
    </source>
</evidence>
<proteinExistence type="inferred from homology"/>
<dbReference type="PANTHER" id="PTHR33337">
    <property type="entry name" value="GFA DOMAIN-CONTAINING PROTEIN"/>
    <property type="match status" value="1"/>
</dbReference>
<gene>
    <name evidence="6" type="ORF">ACFOGH_15535</name>
</gene>
<dbReference type="SUPFAM" id="SSF51316">
    <property type="entry name" value="Mss4-like"/>
    <property type="match status" value="1"/>
</dbReference>
<dbReference type="Pfam" id="PF04828">
    <property type="entry name" value="GFA"/>
    <property type="match status" value="1"/>
</dbReference>
<dbReference type="InterPro" id="IPR011057">
    <property type="entry name" value="Mss4-like_sf"/>
</dbReference>
<name>A0ABV7J8G9_9RHOB</name>
<organism evidence="6 7">
    <name type="scientific">Cypionkella sinensis</name>
    <dbReference type="NCBI Taxonomy" id="1756043"/>
    <lineage>
        <taxon>Bacteria</taxon>
        <taxon>Pseudomonadati</taxon>
        <taxon>Pseudomonadota</taxon>
        <taxon>Alphaproteobacteria</taxon>
        <taxon>Rhodobacterales</taxon>
        <taxon>Paracoccaceae</taxon>
        <taxon>Cypionkella</taxon>
    </lineage>
</organism>
<evidence type="ECO:0000313" key="6">
    <source>
        <dbReference type="EMBL" id="MFC3182413.1"/>
    </source>
</evidence>
<keyword evidence="4" id="KW-0456">Lyase</keyword>
<dbReference type="Gene3D" id="3.90.1590.10">
    <property type="entry name" value="glutathione-dependent formaldehyde- activating enzyme (gfa)"/>
    <property type="match status" value="1"/>
</dbReference>
<comment type="caution">
    <text evidence="6">The sequence shown here is derived from an EMBL/GenBank/DDBJ whole genome shotgun (WGS) entry which is preliminary data.</text>
</comment>
<keyword evidence="2" id="KW-0479">Metal-binding</keyword>
<reference evidence="7" key="1">
    <citation type="journal article" date="2019" name="Int. J. Syst. Evol. Microbiol.">
        <title>The Global Catalogue of Microorganisms (GCM) 10K type strain sequencing project: providing services to taxonomists for standard genome sequencing and annotation.</title>
        <authorList>
            <consortium name="The Broad Institute Genomics Platform"/>
            <consortium name="The Broad Institute Genome Sequencing Center for Infectious Disease"/>
            <person name="Wu L."/>
            <person name="Ma J."/>
        </authorList>
    </citation>
    <scope>NUCLEOTIDE SEQUENCE [LARGE SCALE GENOMIC DNA]</scope>
    <source>
        <strain evidence="7">KCTC 52039</strain>
    </source>
</reference>
<comment type="similarity">
    <text evidence="1">Belongs to the Gfa family.</text>
</comment>
<dbReference type="RefSeq" id="WP_380074081.1">
    <property type="nucleotide sequence ID" value="NZ_JBHRTO010000002.1"/>
</dbReference>
<protein>
    <submittedName>
        <fullName evidence="6">GFA family protein</fullName>
    </submittedName>
</protein>
<keyword evidence="3" id="KW-0862">Zinc</keyword>
<evidence type="ECO:0000256" key="1">
    <source>
        <dbReference type="ARBA" id="ARBA00005495"/>
    </source>
</evidence>
<evidence type="ECO:0000256" key="4">
    <source>
        <dbReference type="ARBA" id="ARBA00023239"/>
    </source>
</evidence>
<sequence length="138" mass="14638">MTKVYKGGCACGAVRYEKTGSPVAEVLCQCVHCRQRSGAGHSAYLVFADRDDLAMTGMVQSWSIAGDSGNMKYHAFCPTCGTPVFVSFAAAPQMIAFHPGSLDDPSLFAPQFVTYAARGQAWDALPAGLQTFAMMPTG</sequence>
<evidence type="ECO:0000256" key="2">
    <source>
        <dbReference type="ARBA" id="ARBA00022723"/>
    </source>
</evidence>
<dbReference type="PROSITE" id="PS51891">
    <property type="entry name" value="CENP_V_GFA"/>
    <property type="match status" value="1"/>
</dbReference>
<feature type="domain" description="CENP-V/GFA" evidence="5">
    <location>
        <begin position="5"/>
        <end position="123"/>
    </location>
</feature>
<dbReference type="EMBL" id="JBHRTO010000002">
    <property type="protein sequence ID" value="MFC3182413.1"/>
    <property type="molecule type" value="Genomic_DNA"/>
</dbReference>
<accession>A0ABV7J8G9</accession>
<evidence type="ECO:0000256" key="3">
    <source>
        <dbReference type="ARBA" id="ARBA00022833"/>
    </source>
</evidence>